<sequence length="250" mass="29132">MDNVGPLAELQKICDRLERELPREYEVVQSSPRKVVLRAKPMKVTTPEQKTAKYEPIILPNCEQNVRIDNVRIEKHLQNLPGQYKLLPTPAPAPGVITGVKPFNPLYTWRTNEKYELLKQLYESGRSEMLGHHADAFIEIKEDQSWQCMYCSLHERRIYEEKMRIHHVHVVGERDILRNKCGEMTCKCSRPVLIFSGIWECKPCTDTYLRHDEDILGGHIIFESEFAKANASIIMGLDFMQPQELIRQEE</sequence>
<reference evidence="1" key="1">
    <citation type="submission" date="2023-04" db="EMBL/GenBank/DDBJ databases">
        <title>A chromosome-level genome assembly of the parasitoid wasp Eretmocerus hayati.</title>
        <authorList>
            <person name="Zhong Y."/>
            <person name="Liu S."/>
            <person name="Liu Y."/>
        </authorList>
    </citation>
    <scope>NUCLEOTIDE SEQUENCE</scope>
    <source>
        <strain evidence="1">ZJU_SS_LIU_2023</strain>
    </source>
</reference>
<evidence type="ECO:0000313" key="2">
    <source>
        <dbReference type="Proteomes" id="UP001239111"/>
    </source>
</evidence>
<keyword evidence="2" id="KW-1185">Reference proteome</keyword>
<protein>
    <submittedName>
        <fullName evidence="1">Uncharacterized protein</fullName>
    </submittedName>
</protein>
<accession>A0ACC2P4K1</accession>
<organism evidence="1 2">
    <name type="scientific">Eretmocerus hayati</name>
    <dbReference type="NCBI Taxonomy" id="131215"/>
    <lineage>
        <taxon>Eukaryota</taxon>
        <taxon>Metazoa</taxon>
        <taxon>Ecdysozoa</taxon>
        <taxon>Arthropoda</taxon>
        <taxon>Hexapoda</taxon>
        <taxon>Insecta</taxon>
        <taxon>Pterygota</taxon>
        <taxon>Neoptera</taxon>
        <taxon>Endopterygota</taxon>
        <taxon>Hymenoptera</taxon>
        <taxon>Apocrita</taxon>
        <taxon>Proctotrupomorpha</taxon>
        <taxon>Chalcidoidea</taxon>
        <taxon>Aphelinidae</taxon>
        <taxon>Aphelininae</taxon>
        <taxon>Eretmocerus</taxon>
    </lineage>
</organism>
<comment type="caution">
    <text evidence="1">The sequence shown here is derived from an EMBL/GenBank/DDBJ whole genome shotgun (WGS) entry which is preliminary data.</text>
</comment>
<name>A0ACC2P4K1_9HYME</name>
<evidence type="ECO:0000313" key="1">
    <source>
        <dbReference type="EMBL" id="KAJ8678322.1"/>
    </source>
</evidence>
<dbReference type="EMBL" id="CM056742">
    <property type="protein sequence ID" value="KAJ8678322.1"/>
    <property type="molecule type" value="Genomic_DNA"/>
</dbReference>
<dbReference type="Proteomes" id="UP001239111">
    <property type="component" value="Chromosome 2"/>
</dbReference>
<gene>
    <name evidence="1" type="ORF">QAD02_014109</name>
</gene>
<proteinExistence type="predicted"/>